<evidence type="ECO:0000313" key="1">
    <source>
        <dbReference type="EMBL" id="PJG85707.1"/>
    </source>
</evidence>
<dbReference type="GO" id="GO:0045892">
    <property type="term" value="P:negative regulation of DNA-templated transcription"/>
    <property type="evidence" value="ECO:0007669"/>
    <property type="project" value="TreeGrafter"/>
</dbReference>
<accession>A0A2M8S3M4</accession>
<reference evidence="1 2" key="1">
    <citation type="submission" date="2017-11" db="EMBL/GenBank/DDBJ databases">
        <title>Reclassification of Bisgaard taxon 7 as Conservatibacter flavescens gen. nov., sp. nov.</title>
        <authorList>
            <person name="Christensen H."/>
        </authorList>
    </citation>
    <scope>NUCLEOTIDE SEQUENCE [LARGE SCALE GENOMIC DNA]</scope>
    <source>
        <strain evidence="1 2">7_4</strain>
    </source>
</reference>
<dbReference type="InterPro" id="IPR007761">
    <property type="entry name" value="MtlR-like"/>
</dbReference>
<dbReference type="EMBL" id="PHHA01000008">
    <property type="protein sequence ID" value="PJG85707.1"/>
    <property type="molecule type" value="Genomic_DNA"/>
</dbReference>
<dbReference type="AlphaFoldDB" id="A0A2M8S3M4"/>
<dbReference type="NCBIfam" id="NF008234">
    <property type="entry name" value="PRK11001.1"/>
    <property type="match status" value="1"/>
</dbReference>
<comment type="caution">
    <text evidence="1">The sequence shown here is derived from an EMBL/GenBank/DDBJ whole genome shotgun (WGS) entry which is preliminary data.</text>
</comment>
<dbReference type="PANTHER" id="PTHR37941">
    <property type="entry name" value="FUMARASE E-RELATED"/>
    <property type="match status" value="1"/>
</dbReference>
<evidence type="ECO:0000313" key="2">
    <source>
        <dbReference type="Proteomes" id="UP000229329"/>
    </source>
</evidence>
<sequence>MFQDENLIYEKLNDATSIRGFIISAVSLFEESVDQLINRVFLKTDFAVKSVVDSLLYQSGPLFELPIRLKVLLGLGVISHDVFEDINAFLSMKEQLNNDEKDYTFNDDNIISFTQNLCHQKDKPLITITNTSMDNHDSLQHQMHLLRQEKIIRSSLILIISEIYEQLQIESPL</sequence>
<gene>
    <name evidence="1" type="ORF">CVP05_04970</name>
</gene>
<dbReference type="PANTHER" id="PTHR37941:SF1">
    <property type="entry name" value="FUMARASE E-RELATED"/>
    <property type="match status" value="1"/>
</dbReference>
<protein>
    <submittedName>
        <fullName evidence="1">MltR family transcriptional regulator</fullName>
    </submittedName>
</protein>
<organism evidence="1 2">
    <name type="scientific">Conservatibacter flavescens</name>
    <dbReference type="NCBI Taxonomy" id="28161"/>
    <lineage>
        <taxon>Bacteria</taxon>
        <taxon>Pseudomonadati</taxon>
        <taxon>Pseudomonadota</taxon>
        <taxon>Gammaproteobacteria</taxon>
        <taxon>Pasteurellales</taxon>
        <taxon>Pasteurellaceae</taxon>
        <taxon>Conservatibacter</taxon>
    </lineage>
</organism>
<dbReference type="Gene3D" id="1.20.120.330">
    <property type="entry name" value="Nucleotidyltransferases domain 2"/>
    <property type="match status" value="1"/>
</dbReference>
<dbReference type="Proteomes" id="UP000229329">
    <property type="component" value="Unassembled WGS sequence"/>
</dbReference>
<dbReference type="InterPro" id="IPR038026">
    <property type="entry name" value="MtlR-like_sf"/>
</dbReference>
<dbReference type="SUPFAM" id="SSF158668">
    <property type="entry name" value="MtlR-like"/>
    <property type="match status" value="1"/>
</dbReference>
<dbReference type="RefSeq" id="WP_100288478.1">
    <property type="nucleotide sequence ID" value="NZ_PHHA01000008.1"/>
</dbReference>
<keyword evidence="2" id="KW-1185">Reference proteome</keyword>
<proteinExistence type="predicted"/>
<dbReference type="Pfam" id="PF05068">
    <property type="entry name" value="MtlR"/>
    <property type="match status" value="1"/>
</dbReference>
<name>A0A2M8S3M4_9PAST</name>
<dbReference type="OrthoDB" id="7060391at2"/>